<evidence type="ECO:0000313" key="1">
    <source>
        <dbReference type="EMBL" id="BAG13982.2"/>
    </source>
</evidence>
<accession>A0ACA8KPE1</accession>
<organism evidence="1 2">
    <name type="scientific">Endomicrobium trichonymphae</name>
    <dbReference type="NCBI Taxonomy" id="1408204"/>
    <lineage>
        <taxon>Bacteria</taxon>
        <taxon>Pseudomonadati</taxon>
        <taxon>Elusimicrobiota</taxon>
        <taxon>Endomicrobiia</taxon>
        <taxon>Endomicrobiales</taxon>
        <taxon>Endomicrobiaceae</taxon>
        <taxon>Candidatus Endomicrobiellum</taxon>
    </lineage>
</organism>
<reference evidence="2" key="1">
    <citation type="journal article" date="2008" name="Proc. Natl. Acad. Sci. U.S.A.">
        <title>Complete genome of the uncultured termite group 1 bacteria in a single host protist cell.</title>
        <authorList>
            <person name="Hongoh Y."/>
            <person name="Sharma V.K."/>
            <person name="Prakash T."/>
            <person name="Noda S."/>
            <person name="Taylor T.D."/>
            <person name="Kudo T."/>
            <person name="Sakaki Y."/>
            <person name="Toyoda A."/>
            <person name="Hattori M."/>
            <person name="Ohkuma M."/>
        </authorList>
    </citation>
    <scope>NUCLEOTIDE SEQUENCE [LARGE SCALE GENOMIC DNA]</scope>
    <source>
        <strain evidence="2">Rs-D17 genomovar Ri2008</strain>
    </source>
</reference>
<dbReference type="EMBL" id="AP009510">
    <property type="protein sequence ID" value="BAG13982.2"/>
    <property type="molecule type" value="Genomic_DNA"/>
</dbReference>
<gene>
    <name evidence="1" type="ordered locus">TGRD_492</name>
</gene>
<name>A0ACA8KPE1_ENDTX</name>
<evidence type="ECO:0000313" key="2">
    <source>
        <dbReference type="Proteomes" id="UP000001691"/>
    </source>
</evidence>
<proteinExistence type="predicted"/>
<keyword evidence="2" id="KW-1185">Reference proteome</keyword>
<sequence length="405" mass="45008">MDAKQISIYVSDIIEDIKNNGDEAVFKYLKKFDNVDLSKKGYRVSQKVIDDAAKRIPKQLKNVIKSSYSNILAYHKYERSQIKKRWNYVKNGLKIGQFYRPVESVGLYVPGGRFPYPSTVIMTAVPAMAAGVKRIVMVTPPKNMNDAVLFSAKLCGIKEIYCIGGVMAVGALAYGTKTLKKVDMIVGPGNAYVNEAKKQVFGRVGIDSLAGPTEVAIIADKDVPTDYVVADVMAQVEHDPLAKTYLLCESAKKMSEIEKLLPKEALKQLRTELCSLNKAVDIVNNIAPEHLELLVKNYQILLKNVRNAGAVFVGYQTPTASGDYWAGPSHVLPTNGSAKFSSGLSVMTFLKRSAYIEMNKNNKKAYKTIADFAQAENMQYHKKSAEVRYLIPSFFSKCKERTVDI</sequence>
<dbReference type="Proteomes" id="UP000001691">
    <property type="component" value="Chromosome"/>
</dbReference>
<protein>
    <submittedName>
        <fullName evidence="1">Histidinol dehydrogenase</fullName>
    </submittedName>
</protein>